<accession>A0A1W6MU32</accession>
<sequence length="808" mass="87201">MGGVTMATSNTMPKTGEIATVISTFFFALATFLALSLGDASPVRAQQLPTYGPLPCPGHSKSYPADPTICVMTIKIFNDDPNHYIYPVLETGQGNNDLWMQAWFSVMNSQLAAKPYPRNNTYRIYINPTNGIPPHTGVSITLPLYTQLMSDPINSNPGTGLGKPDTFIDWWSGGNILVYTSPGTTSAVQPPSLTNAMLASTQKPLTIASGITPAPIVPTCVGVQSKFQPSPPAITCEPLTIYKDTASSPANGGSQLLEYTLGARNVNVAPRGATDWIAWWLDTSNVDFDVSYVNHVWMPAVMGPYLNDQVGYTGAPQTIDTFKGPSDGSSGLKYFQKTNVAGWPQYYDNYSNIPANTRPPAFTYLKFPSLLVIFQQLAGANPPSDLVPAISPTDWAKGPPASLAAWPPIQGLYTNWINYAGTYSGYGSCQGTYTPGNDINTWCTALLAQKALLLANYANYRALFNNRTCSGTPLTISDALLIGHLYGFTSWVEATGGSGCAPKINLLQDTPGFCVGTGCPTLTNPNGGDPAKRDYSNYNKVKTAFDKLNYTYDPVTNQPYYPGNPPYIFNPYAQLIHTASPNLNIPCAYGYSVDDAQGNVQAQGQGFIVDVGDTVNLENQHKCNPPINITLGYDPNVTPRFYKYAVCKISDQQPYDRVRPVIPGFASFDISAQNPQNCPIYLWDNKNDTDPSGPPKGQMYTFTMLTDGSTQGLNNAFPFFQNPANAMWTTATSAYVGCKGNASNPFSSQLWCCEKLNPPAGAGVYGYSMPIVAAHAQTQYTVTTIPAESCTTAASCNKTTSVLCNTNQ</sequence>
<proteinExistence type="predicted"/>
<protein>
    <submittedName>
        <fullName evidence="1">Uncharacterized protein</fullName>
    </submittedName>
</protein>
<reference evidence="1 2" key="1">
    <citation type="submission" date="2017-02" db="EMBL/GenBank/DDBJ databases">
        <authorList>
            <person name="Peterson S.W."/>
        </authorList>
    </citation>
    <scope>NUCLEOTIDE SEQUENCE [LARGE SCALE GENOMIC DNA]</scope>
    <source>
        <strain evidence="1 2">S285</strain>
    </source>
</reference>
<evidence type="ECO:0000313" key="2">
    <source>
        <dbReference type="Proteomes" id="UP000193978"/>
    </source>
</evidence>
<keyword evidence="2" id="KW-1185">Reference proteome</keyword>
<evidence type="ECO:0000313" key="1">
    <source>
        <dbReference type="EMBL" id="ARN81110.1"/>
    </source>
</evidence>
<dbReference type="Proteomes" id="UP000193978">
    <property type="component" value="Chromosome"/>
</dbReference>
<organism evidence="1 2">
    <name type="scientific">Methylocystis bryophila</name>
    <dbReference type="NCBI Taxonomy" id="655015"/>
    <lineage>
        <taxon>Bacteria</taxon>
        <taxon>Pseudomonadati</taxon>
        <taxon>Pseudomonadota</taxon>
        <taxon>Alphaproteobacteria</taxon>
        <taxon>Hyphomicrobiales</taxon>
        <taxon>Methylocystaceae</taxon>
        <taxon>Methylocystis</taxon>
    </lineage>
</organism>
<dbReference type="EMBL" id="CP019948">
    <property type="protein sequence ID" value="ARN81110.1"/>
    <property type="molecule type" value="Genomic_DNA"/>
</dbReference>
<name>A0A1W6MU32_9HYPH</name>
<dbReference type="AlphaFoldDB" id="A0A1W6MU32"/>
<dbReference type="KEGG" id="mbry:B1812_08495"/>
<gene>
    <name evidence="1" type="ORF">B1812_08495</name>
</gene>